<dbReference type="InterPro" id="IPR037579">
    <property type="entry name" value="FIB_ANG-like"/>
</dbReference>
<evidence type="ECO:0000256" key="2">
    <source>
        <dbReference type="ARBA" id="ARBA00022525"/>
    </source>
</evidence>
<protein>
    <submittedName>
        <fullName evidence="6">Angiopoietin-related protein 7</fullName>
    </submittedName>
</protein>
<evidence type="ECO:0000256" key="1">
    <source>
        <dbReference type="ARBA" id="ARBA00004613"/>
    </source>
</evidence>
<dbReference type="GO" id="GO:0005201">
    <property type="term" value="F:extracellular matrix structural constituent"/>
    <property type="evidence" value="ECO:0007669"/>
    <property type="project" value="TreeGrafter"/>
</dbReference>
<organism evidence="6 7">
    <name type="scientific">Orchesella cincta</name>
    <name type="common">Springtail</name>
    <name type="synonym">Podura cincta</name>
    <dbReference type="NCBI Taxonomy" id="48709"/>
    <lineage>
        <taxon>Eukaryota</taxon>
        <taxon>Metazoa</taxon>
        <taxon>Ecdysozoa</taxon>
        <taxon>Arthropoda</taxon>
        <taxon>Hexapoda</taxon>
        <taxon>Collembola</taxon>
        <taxon>Entomobryomorpha</taxon>
        <taxon>Entomobryoidea</taxon>
        <taxon>Orchesellidae</taxon>
        <taxon>Orchesellinae</taxon>
        <taxon>Orchesella</taxon>
    </lineage>
</organism>
<dbReference type="AlphaFoldDB" id="A0A1D2M5V4"/>
<dbReference type="GO" id="GO:0034116">
    <property type="term" value="P:positive regulation of heterotypic cell-cell adhesion"/>
    <property type="evidence" value="ECO:0007669"/>
    <property type="project" value="TreeGrafter"/>
</dbReference>
<dbReference type="EMBL" id="LJIJ01003815">
    <property type="protein sequence ID" value="ODM88294.1"/>
    <property type="molecule type" value="Genomic_DNA"/>
</dbReference>
<dbReference type="SUPFAM" id="SSF56496">
    <property type="entry name" value="Fibrinogen C-terminal domain-like"/>
    <property type="match status" value="1"/>
</dbReference>
<dbReference type="OrthoDB" id="424503at2759"/>
<dbReference type="STRING" id="48709.A0A1D2M5V4"/>
<feature type="non-terminal residue" evidence="6">
    <location>
        <position position="1"/>
    </location>
</feature>
<dbReference type="PROSITE" id="PS51406">
    <property type="entry name" value="FIBRINOGEN_C_2"/>
    <property type="match status" value="1"/>
</dbReference>
<dbReference type="Pfam" id="PF00147">
    <property type="entry name" value="Fibrinogen_C"/>
    <property type="match status" value="1"/>
</dbReference>
<evidence type="ECO:0000256" key="3">
    <source>
        <dbReference type="ARBA" id="ARBA00023157"/>
    </source>
</evidence>
<dbReference type="PANTHER" id="PTHR47221:SF5">
    <property type="entry name" value="FIBRINOGEN C-TERMINAL DOMAIN-CONTAINING PROTEIN"/>
    <property type="match status" value="1"/>
</dbReference>
<keyword evidence="4" id="KW-0325">Glycoprotein</keyword>
<keyword evidence="3" id="KW-1015">Disulfide bond</keyword>
<sequence>VYCDMETDGGGWTVIQRRGEPVDPLAGEIRESFTRTWKEYENGFGSFSSDFWLGLSDISALCQLGVQQLRIELTNWAGETRYANYHYFKISNASDLYRINVSGYTGTAGTEIATNYYN</sequence>
<gene>
    <name evidence="6" type="ORF">Ocin01_18390</name>
</gene>
<evidence type="ECO:0000313" key="6">
    <source>
        <dbReference type="EMBL" id="ODM88294.1"/>
    </source>
</evidence>
<proteinExistence type="predicted"/>
<dbReference type="SMART" id="SM00186">
    <property type="entry name" value="FBG"/>
    <property type="match status" value="1"/>
</dbReference>
<name>A0A1D2M5V4_ORCCI</name>
<keyword evidence="2" id="KW-0964">Secreted</keyword>
<dbReference type="InterPro" id="IPR014716">
    <property type="entry name" value="Fibrinogen_a/b/g_C_1"/>
</dbReference>
<evidence type="ECO:0000256" key="4">
    <source>
        <dbReference type="ARBA" id="ARBA00023180"/>
    </source>
</evidence>
<dbReference type="PANTHER" id="PTHR47221">
    <property type="entry name" value="FIBRINOGEN ALPHA CHAIN"/>
    <property type="match status" value="1"/>
</dbReference>
<comment type="subcellular location">
    <subcellularLocation>
        <location evidence="1">Secreted</location>
    </subcellularLocation>
</comment>
<dbReference type="GO" id="GO:0030674">
    <property type="term" value="F:protein-macromolecule adaptor activity"/>
    <property type="evidence" value="ECO:0007669"/>
    <property type="project" value="TreeGrafter"/>
</dbReference>
<keyword evidence="7" id="KW-1185">Reference proteome</keyword>
<evidence type="ECO:0000259" key="5">
    <source>
        <dbReference type="PROSITE" id="PS51406"/>
    </source>
</evidence>
<dbReference type="Gene3D" id="3.90.215.10">
    <property type="entry name" value="Gamma Fibrinogen, chain A, domain 1"/>
    <property type="match status" value="1"/>
</dbReference>
<accession>A0A1D2M5V4</accession>
<dbReference type="OMA" id="DIRYMTH"/>
<reference evidence="6 7" key="1">
    <citation type="journal article" date="2016" name="Genome Biol. Evol.">
        <title>Gene Family Evolution Reflects Adaptation to Soil Environmental Stressors in the Genome of the Collembolan Orchesella cincta.</title>
        <authorList>
            <person name="Faddeeva-Vakhrusheva A."/>
            <person name="Derks M.F."/>
            <person name="Anvar S.Y."/>
            <person name="Agamennone V."/>
            <person name="Suring W."/>
            <person name="Smit S."/>
            <person name="van Straalen N.M."/>
            <person name="Roelofs D."/>
        </authorList>
    </citation>
    <scope>NUCLEOTIDE SEQUENCE [LARGE SCALE GENOMIC DNA]</scope>
    <source>
        <tissue evidence="6">Mixed pool</tissue>
    </source>
</reference>
<evidence type="ECO:0000313" key="7">
    <source>
        <dbReference type="Proteomes" id="UP000094527"/>
    </source>
</evidence>
<comment type="caution">
    <text evidence="6">The sequence shown here is derived from an EMBL/GenBank/DDBJ whole genome shotgun (WGS) entry which is preliminary data.</text>
</comment>
<dbReference type="GO" id="GO:0005577">
    <property type="term" value="C:fibrinogen complex"/>
    <property type="evidence" value="ECO:0007669"/>
    <property type="project" value="TreeGrafter"/>
</dbReference>
<dbReference type="InterPro" id="IPR002181">
    <property type="entry name" value="Fibrinogen_a/b/g_C_dom"/>
</dbReference>
<dbReference type="Proteomes" id="UP000094527">
    <property type="component" value="Unassembled WGS sequence"/>
</dbReference>
<dbReference type="InterPro" id="IPR036056">
    <property type="entry name" value="Fibrinogen-like_C"/>
</dbReference>
<feature type="domain" description="Fibrinogen C-terminal" evidence="5">
    <location>
        <begin position="1"/>
        <end position="118"/>
    </location>
</feature>